<evidence type="ECO:0000256" key="13">
    <source>
        <dbReference type="ARBA" id="ARBA00022723"/>
    </source>
</evidence>
<evidence type="ECO:0000259" key="23">
    <source>
        <dbReference type="Pfam" id="PF05524"/>
    </source>
</evidence>
<evidence type="ECO:0000313" key="24">
    <source>
        <dbReference type="EMBL" id="HGT46866.1"/>
    </source>
</evidence>
<comment type="cofactor">
    <cofactor evidence="2 17 20">
        <name>Mg(2+)</name>
        <dbReference type="ChEBI" id="CHEBI:18420"/>
    </cofactor>
</comment>
<feature type="active site" description="Tele-phosphohistidine intermediate" evidence="18">
    <location>
        <position position="198"/>
    </location>
</feature>
<keyword evidence="8 17" id="KW-0813">Transport</keyword>
<comment type="subcellular location">
    <subcellularLocation>
        <location evidence="4 17">Cytoplasm</location>
    </subcellularLocation>
</comment>
<evidence type="ECO:0000256" key="17">
    <source>
        <dbReference type="PIRNR" id="PIRNR000732"/>
    </source>
</evidence>
<dbReference type="EMBL" id="DSVI01000004">
    <property type="protein sequence ID" value="HGT46866.1"/>
    <property type="molecule type" value="Genomic_DNA"/>
</dbReference>
<name>A0A832DLF0_9BACT</name>
<dbReference type="GO" id="GO:0016301">
    <property type="term" value="F:kinase activity"/>
    <property type="evidence" value="ECO:0007669"/>
    <property type="project" value="UniProtKB-KW"/>
</dbReference>
<comment type="function">
    <text evidence="3 17">General (non sugar-specific) component of the phosphoenolpyruvate-dependent sugar phosphotransferase system (sugar PTS). This major carbohydrate active-transport system catalyzes the phosphorylation of incoming sugar substrates concomitantly with their translocation across the cell membrane. Enzyme I transfers the phosphoryl group from phosphoenolpyruvate (PEP) to the phosphoryl carrier protein (HPr).</text>
</comment>
<keyword evidence="24" id="KW-0670">Pyruvate</keyword>
<dbReference type="InterPro" id="IPR050499">
    <property type="entry name" value="PEP-utilizing_PTS_enzyme"/>
</dbReference>
<dbReference type="InterPro" id="IPR008731">
    <property type="entry name" value="PTS_EIN"/>
</dbReference>
<comment type="caution">
    <text evidence="24">The sequence shown here is derived from an EMBL/GenBank/DDBJ whole genome shotgun (WGS) entry which is preliminary data.</text>
</comment>
<dbReference type="Gene3D" id="1.10.274.10">
    <property type="entry name" value="PtsI, HPr-binding domain"/>
    <property type="match status" value="1"/>
</dbReference>
<organism evidence="24">
    <name type="scientific">Ignavibacterium album</name>
    <dbReference type="NCBI Taxonomy" id="591197"/>
    <lineage>
        <taxon>Bacteria</taxon>
        <taxon>Pseudomonadati</taxon>
        <taxon>Ignavibacteriota</taxon>
        <taxon>Ignavibacteria</taxon>
        <taxon>Ignavibacteriales</taxon>
        <taxon>Ignavibacteriaceae</taxon>
        <taxon>Ignavibacterium</taxon>
    </lineage>
</organism>
<dbReference type="GO" id="GO:0046872">
    <property type="term" value="F:metal ion binding"/>
    <property type="evidence" value="ECO:0007669"/>
    <property type="project" value="UniProtKB-KW"/>
</dbReference>
<dbReference type="AlphaFoldDB" id="A0A832DLF0"/>
<dbReference type="SUPFAM" id="SSF47831">
    <property type="entry name" value="Enzyme I of the PEP:sugar phosphotransferase system HPr-binding (sub)domain"/>
    <property type="match status" value="1"/>
</dbReference>
<feature type="domain" description="Phosphotransferase system enzyme I N-terminal" evidence="23">
    <location>
        <begin position="17"/>
        <end position="137"/>
    </location>
</feature>
<evidence type="ECO:0000256" key="6">
    <source>
        <dbReference type="ARBA" id="ARBA00012232"/>
    </source>
</evidence>
<dbReference type="PROSITE" id="PS00370">
    <property type="entry name" value="PEP_ENZYMES_PHOS_SITE"/>
    <property type="match status" value="1"/>
</dbReference>
<dbReference type="SUPFAM" id="SSF52009">
    <property type="entry name" value="Phosphohistidine domain"/>
    <property type="match status" value="1"/>
</dbReference>
<evidence type="ECO:0000256" key="9">
    <source>
        <dbReference type="ARBA" id="ARBA00022490"/>
    </source>
</evidence>
<dbReference type="GO" id="GO:0005737">
    <property type="term" value="C:cytoplasm"/>
    <property type="evidence" value="ECO:0007669"/>
    <property type="project" value="UniProtKB-SubCell"/>
</dbReference>
<evidence type="ECO:0000256" key="4">
    <source>
        <dbReference type="ARBA" id="ARBA00004496"/>
    </source>
</evidence>
<evidence type="ECO:0000256" key="5">
    <source>
        <dbReference type="ARBA" id="ARBA00007837"/>
    </source>
</evidence>
<keyword evidence="15 17" id="KW-0460">Magnesium</keyword>
<dbReference type="Pfam" id="PF02896">
    <property type="entry name" value="PEP-utilizers_C"/>
    <property type="match status" value="1"/>
</dbReference>
<evidence type="ECO:0000256" key="16">
    <source>
        <dbReference type="ARBA" id="ARBA00033235"/>
    </source>
</evidence>
<evidence type="ECO:0000259" key="22">
    <source>
        <dbReference type="Pfam" id="PF02896"/>
    </source>
</evidence>
<dbReference type="InterPro" id="IPR040442">
    <property type="entry name" value="Pyrv_kinase-like_dom_sf"/>
</dbReference>
<dbReference type="GO" id="GO:0008965">
    <property type="term" value="F:phosphoenolpyruvate-protein phosphotransferase activity"/>
    <property type="evidence" value="ECO:0007669"/>
    <property type="project" value="UniProtKB-EC"/>
</dbReference>
<protein>
    <recommendedName>
        <fullName evidence="7 17">Phosphoenolpyruvate-protein phosphotransferase</fullName>
        <ecNumber evidence="6 17">2.7.3.9</ecNumber>
    </recommendedName>
    <alternativeName>
        <fullName evidence="16 17">Phosphotransferase system, enzyme I</fullName>
    </alternativeName>
</protein>
<feature type="binding site" evidence="20">
    <location>
        <position position="462"/>
    </location>
    <ligand>
        <name>Mg(2+)</name>
        <dbReference type="ChEBI" id="CHEBI:18420"/>
    </ligand>
</feature>
<evidence type="ECO:0000256" key="1">
    <source>
        <dbReference type="ARBA" id="ARBA00000683"/>
    </source>
</evidence>
<feature type="binding site" evidence="19">
    <location>
        <position position="305"/>
    </location>
    <ligand>
        <name>phosphoenolpyruvate</name>
        <dbReference type="ChEBI" id="CHEBI:58702"/>
    </ligand>
</feature>
<comment type="similarity">
    <text evidence="5 17">Belongs to the PEP-utilizing enzyme family.</text>
</comment>
<dbReference type="InterPro" id="IPR036618">
    <property type="entry name" value="PtsI_HPr-bd_sf"/>
</dbReference>
<dbReference type="PIRSF" id="PIRSF000732">
    <property type="entry name" value="PTS_enzyme_I"/>
    <property type="match status" value="1"/>
</dbReference>
<keyword evidence="9 17" id="KW-0963">Cytoplasm</keyword>
<feature type="domain" description="PEP-utilising enzyme C-terminal" evidence="22">
    <location>
        <begin position="261"/>
        <end position="546"/>
    </location>
</feature>
<keyword evidence="13 17" id="KW-0479">Metal-binding</keyword>
<dbReference type="InterPro" id="IPR024692">
    <property type="entry name" value="PTS_EI"/>
</dbReference>
<feature type="binding site" evidence="19">
    <location>
        <begin position="461"/>
        <end position="462"/>
    </location>
    <ligand>
        <name>phosphoenolpyruvate</name>
        <dbReference type="ChEBI" id="CHEBI:58702"/>
    </ligand>
</feature>
<dbReference type="InterPro" id="IPR006318">
    <property type="entry name" value="PTS_EI-like"/>
</dbReference>
<dbReference type="PANTHER" id="PTHR46244">
    <property type="entry name" value="PHOSPHOENOLPYRUVATE-PROTEIN PHOSPHOTRANSFERASE"/>
    <property type="match status" value="1"/>
</dbReference>
<evidence type="ECO:0000256" key="15">
    <source>
        <dbReference type="ARBA" id="ARBA00022842"/>
    </source>
</evidence>
<accession>A0A832DLF0</accession>
<evidence type="ECO:0000256" key="10">
    <source>
        <dbReference type="ARBA" id="ARBA00022597"/>
    </source>
</evidence>
<evidence type="ECO:0000256" key="11">
    <source>
        <dbReference type="ARBA" id="ARBA00022679"/>
    </source>
</evidence>
<evidence type="ECO:0000256" key="8">
    <source>
        <dbReference type="ARBA" id="ARBA00022448"/>
    </source>
</evidence>
<feature type="active site" description="Proton donor" evidence="18">
    <location>
        <position position="509"/>
    </location>
</feature>
<comment type="catalytic activity">
    <reaction evidence="1 17">
        <text>L-histidyl-[protein] + phosphoenolpyruvate = N(pros)-phospho-L-histidyl-[protein] + pyruvate</text>
        <dbReference type="Rhea" id="RHEA:23880"/>
        <dbReference type="Rhea" id="RHEA-COMP:9745"/>
        <dbReference type="Rhea" id="RHEA-COMP:9746"/>
        <dbReference type="ChEBI" id="CHEBI:15361"/>
        <dbReference type="ChEBI" id="CHEBI:29979"/>
        <dbReference type="ChEBI" id="CHEBI:58702"/>
        <dbReference type="ChEBI" id="CHEBI:64837"/>
        <dbReference type="EC" id="2.7.3.9"/>
    </reaction>
</comment>
<evidence type="ECO:0000256" key="14">
    <source>
        <dbReference type="ARBA" id="ARBA00022777"/>
    </source>
</evidence>
<keyword evidence="10 17" id="KW-0762">Sugar transport</keyword>
<dbReference type="Pfam" id="PF00391">
    <property type="entry name" value="PEP-utilizers"/>
    <property type="match status" value="1"/>
</dbReference>
<feature type="domain" description="PEP-utilising enzyme mobile" evidence="21">
    <location>
        <begin position="162"/>
        <end position="234"/>
    </location>
</feature>
<feature type="binding site" evidence="19">
    <location>
        <position position="341"/>
    </location>
    <ligand>
        <name>phosphoenolpyruvate</name>
        <dbReference type="ChEBI" id="CHEBI:58702"/>
    </ligand>
</feature>
<evidence type="ECO:0000256" key="3">
    <source>
        <dbReference type="ARBA" id="ARBA00002728"/>
    </source>
</evidence>
<dbReference type="InterPro" id="IPR018274">
    <property type="entry name" value="PEP_util_AS"/>
</dbReference>
<keyword evidence="12 17" id="KW-0598">Phosphotransferase system</keyword>
<dbReference type="EC" id="2.7.3.9" evidence="6 17"/>
<dbReference type="Gene3D" id="3.20.20.60">
    <property type="entry name" value="Phosphoenolpyruvate-binding domains"/>
    <property type="match status" value="1"/>
</dbReference>
<dbReference type="InterPro" id="IPR015813">
    <property type="entry name" value="Pyrv/PenolPyrv_kinase-like_dom"/>
</dbReference>
<dbReference type="SUPFAM" id="SSF51621">
    <property type="entry name" value="Phosphoenolpyruvate/pyruvate domain"/>
    <property type="match status" value="1"/>
</dbReference>
<dbReference type="PANTHER" id="PTHR46244:SF3">
    <property type="entry name" value="PHOSPHOENOLPYRUVATE-PROTEIN PHOSPHOTRANSFERASE"/>
    <property type="match status" value="1"/>
</dbReference>
<reference evidence="24" key="1">
    <citation type="journal article" date="2020" name="mSystems">
        <title>Genome- and Community-Level Interaction Insights into Carbon Utilization and Element Cycling Functions of Hydrothermarchaeota in Hydrothermal Sediment.</title>
        <authorList>
            <person name="Zhou Z."/>
            <person name="Liu Y."/>
            <person name="Xu W."/>
            <person name="Pan J."/>
            <person name="Luo Z.H."/>
            <person name="Li M."/>
        </authorList>
    </citation>
    <scope>NUCLEOTIDE SEQUENCE [LARGE SCALE GENOMIC DNA]</scope>
    <source>
        <strain evidence="24">SpSt-500</strain>
    </source>
</reference>
<proteinExistence type="inferred from homology"/>
<evidence type="ECO:0000256" key="20">
    <source>
        <dbReference type="PIRSR" id="PIRSR000732-3"/>
    </source>
</evidence>
<feature type="binding site" evidence="20">
    <location>
        <position position="438"/>
    </location>
    <ligand>
        <name>Mg(2+)</name>
        <dbReference type="ChEBI" id="CHEBI:18420"/>
    </ligand>
</feature>
<keyword evidence="11 17" id="KW-0808">Transferase</keyword>
<dbReference type="InterPro" id="IPR023151">
    <property type="entry name" value="PEP_util_CS"/>
</dbReference>
<dbReference type="Gene3D" id="3.50.30.10">
    <property type="entry name" value="Phosphohistidine domain"/>
    <property type="match status" value="1"/>
</dbReference>
<dbReference type="InterPro" id="IPR008279">
    <property type="entry name" value="PEP-util_enz_mobile_dom"/>
</dbReference>
<dbReference type="Pfam" id="PF05524">
    <property type="entry name" value="PEP-utilisers_N"/>
    <property type="match status" value="1"/>
</dbReference>
<evidence type="ECO:0000256" key="12">
    <source>
        <dbReference type="ARBA" id="ARBA00022683"/>
    </source>
</evidence>
<dbReference type="InterPro" id="IPR000121">
    <property type="entry name" value="PEP_util_C"/>
</dbReference>
<evidence type="ECO:0000256" key="2">
    <source>
        <dbReference type="ARBA" id="ARBA00001946"/>
    </source>
</evidence>
<evidence type="ECO:0000256" key="18">
    <source>
        <dbReference type="PIRSR" id="PIRSR000732-1"/>
    </source>
</evidence>
<dbReference type="GO" id="GO:0009401">
    <property type="term" value="P:phosphoenolpyruvate-dependent sugar phosphotransferase system"/>
    <property type="evidence" value="ECO:0007669"/>
    <property type="project" value="UniProtKB-KW"/>
</dbReference>
<dbReference type="PROSITE" id="PS00742">
    <property type="entry name" value="PEP_ENZYMES_2"/>
    <property type="match status" value="1"/>
</dbReference>
<keyword evidence="14 17" id="KW-0418">Kinase</keyword>
<evidence type="ECO:0000259" key="21">
    <source>
        <dbReference type="Pfam" id="PF00391"/>
    </source>
</evidence>
<evidence type="ECO:0000256" key="7">
    <source>
        <dbReference type="ARBA" id="ARBA00016544"/>
    </source>
</evidence>
<sequence>MKSFKEIISKSKNKIPGIAAAPGIVIGKSYLFTKEKIEISKAPITDIEEAIKNFNEAIAQSKKELHKIFQIAKEKMDETRAAIFEAHLMILDDPVLLNTIIERIKKEKVQPEFIVADEISKYQELMIISNESYMKERAQDIEDIKNRIIRNLQKKRLHSKIENEVIVVSESLTPADTLLFSKHSALGFVTDHGGLTSHAAIISRSLNIPAVVGTHNATQIIKDGDVIIVDGFHGYVFYEPTAEQIQFYSEKQKRLFELQKGLEEYKDKDAVTSDGKRISVEANVDVSGEIDIVISSGANGIGLYRSEQLLDELGEFPNEEEQTTIYSKLASRMYPLICTIRAFDIGGDKFRFQDYKEPNPFLGLRGIRFLLENEALFRTQIRAILRASKHKNIRFMLPMISTLDEIWKSKKIIEECKKELRKEKIEFDNKIKIGIMIEVPSAAVMAKELASEVDFFSIGTNDLIQYLMAVDRGNDLVADLYQEFSPVVVRTIHHIVEGAREFNTPVSLCGEMAADTLAIPLLVGLGLDSLSMSPATILYAKRIINSFSYKKAKAMAEECLTFKTQQEIEERIKKFFEENKIIRTRNII</sequence>
<gene>
    <name evidence="24" type="primary">ptsP</name>
    <name evidence="24" type="ORF">ENS56_02405</name>
</gene>
<dbReference type="NCBIfam" id="TIGR01417">
    <property type="entry name" value="PTS_I_fam"/>
    <property type="match status" value="1"/>
</dbReference>
<evidence type="ECO:0000256" key="19">
    <source>
        <dbReference type="PIRSR" id="PIRSR000732-2"/>
    </source>
</evidence>
<feature type="binding site" evidence="19">
    <location>
        <position position="472"/>
    </location>
    <ligand>
        <name>phosphoenolpyruvate</name>
        <dbReference type="ChEBI" id="CHEBI:58702"/>
    </ligand>
</feature>
<dbReference type="InterPro" id="IPR036637">
    <property type="entry name" value="Phosphohistidine_dom_sf"/>
</dbReference>
<dbReference type="PRINTS" id="PR01736">
    <property type="entry name" value="PHPHTRNFRASE"/>
</dbReference>